<organism evidence="2">
    <name type="scientific">uncultured Solirubrobacterales bacterium</name>
    <dbReference type="NCBI Taxonomy" id="768556"/>
    <lineage>
        <taxon>Bacteria</taxon>
        <taxon>Bacillati</taxon>
        <taxon>Actinomycetota</taxon>
        <taxon>Thermoleophilia</taxon>
        <taxon>Solirubrobacterales</taxon>
        <taxon>environmental samples</taxon>
    </lineage>
</organism>
<dbReference type="GO" id="GO:0004375">
    <property type="term" value="F:glycine dehydrogenase (decarboxylating) activity"/>
    <property type="evidence" value="ECO:0007669"/>
    <property type="project" value="UniProtKB-EC"/>
</dbReference>
<dbReference type="EC" id="1.4.4.2" evidence="2"/>
<evidence type="ECO:0000256" key="1">
    <source>
        <dbReference type="SAM" id="MobiDB-lite"/>
    </source>
</evidence>
<name>A0A6J4T0J9_9ACTN</name>
<reference evidence="2" key="1">
    <citation type="submission" date="2020-02" db="EMBL/GenBank/DDBJ databases">
        <authorList>
            <person name="Meier V. D."/>
        </authorList>
    </citation>
    <scope>NUCLEOTIDE SEQUENCE</scope>
    <source>
        <strain evidence="2">AVDCRST_MAG17</strain>
    </source>
</reference>
<keyword evidence="2" id="KW-0560">Oxidoreductase</keyword>
<protein>
    <submittedName>
        <fullName evidence="2">Glycine dehydrogenase [decarboxylating] (Glycine cleavage system P1 protein)</fullName>
        <ecNumber evidence="2">1.4.4.2</ecNumber>
    </submittedName>
</protein>
<accession>A0A6J4T0J9</accession>
<feature type="non-terminal residue" evidence="2">
    <location>
        <position position="63"/>
    </location>
</feature>
<feature type="compositionally biased region" description="Basic and acidic residues" evidence="1">
    <location>
        <begin position="1"/>
        <end position="11"/>
    </location>
</feature>
<dbReference type="AlphaFoldDB" id="A0A6J4T0J9"/>
<proteinExistence type="predicted"/>
<sequence length="63" mass="7087">GARPRRADAQRPRRRRQPRLPPRPGLSRVPRRAARGGDRAPHPWRHRPPGPPRRGGARGRGGV</sequence>
<dbReference type="EMBL" id="CADCVV010000152">
    <property type="protein sequence ID" value="CAA9509971.1"/>
    <property type="molecule type" value="Genomic_DNA"/>
</dbReference>
<feature type="non-terminal residue" evidence="2">
    <location>
        <position position="1"/>
    </location>
</feature>
<gene>
    <name evidence="2" type="ORF">AVDCRST_MAG17-1918</name>
</gene>
<feature type="region of interest" description="Disordered" evidence="1">
    <location>
        <begin position="1"/>
        <end position="63"/>
    </location>
</feature>
<evidence type="ECO:0000313" key="2">
    <source>
        <dbReference type="EMBL" id="CAA9509971.1"/>
    </source>
</evidence>